<gene>
    <name evidence="8" type="ORF">DCS_00095</name>
</gene>
<feature type="compositionally biased region" description="Polar residues" evidence="7">
    <location>
        <begin position="51"/>
        <end position="61"/>
    </location>
</feature>
<feature type="region of interest" description="Disordered" evidence="7">
    <location>
        <begin position="51"/>
        <end position="80"/>
    </location>
</feature>
<evidence type="ECO:0000256" key="2">
    <source>
        <dbReference type="ARBA" id="ARBA00004123"/>
    </source>
</evidence>
<accession>A0A151GPG7</accession>
<dbReference type="InterPro" id="IPR009360">
    <property type="entry name" value="Isy1"/>
</dbReference>
<sequence length="399" mass="44971">MQANELRVQSAEQPHRTTRLQKQSDNVLGESTTTLCHSLCRLASDEIQGESTTTTGHSFASSARLVGSPPRTTLKGNRRRQPAIPFRIDDDTRVIPFVSSLPSDGIQGESTRSFARRLLSTLDTADGEEISAWYDALAQVAACVPDVADGWTLQARNSEKAQSMLFRFREAQAADLGIIDAGRSRRPKRITEVDSVPSCERWRGQVLKEISRKMSRIQDPVLSDYQIRDLNDEINKLMREKHMWEVQIRNLGGPNYMRGGGRVYDEQGREVPGGGKGYKYFGRAKELPGVKELFEAARTKTDKKEEQQQKGQGTWRNANAAYYGYGPDQETEELLRYEAAKETEARDNALKTTAREAPDGWQALPGDSGDGQVVWVLPTMEQVQEELLERRRQKLLRQL</sequence>
<protein>
    <recommendedName>
        <fullName evidence="10">Pre-mRNA-splicing factor ISY1</fullName>
    </recommendedName>
</protein>
<dbReference type="GO" id="GO:0071014">
    <property type="term" value="C:post-mRNA release spliceosomal complex"/>
    <property type="evidence" value="ECO:0007669"/>
    <property type="project" value="UniProtKB-ARBA"/>
</dbReference>
<dbReference type="InterPro" id="IPR037200">
    <property type="entry name" value="Isy1_sf"/>
</dbReference>
<evidence type="ECO:0008006" key="10">
    <source>
        <dbReference type="Google" id="ProtNLM"/>
    </source>
</evidence>
<comment type="caution">
    <text evidence="8">The sequence shown here is derived from an EMBL/GenBank/DDBJ whole genome shotgun (WGS) entry which is preliminary data.</text>
</comment>
<dbReference type="STRING" id="98403.A0A151GPG7"/>
<evidence type="ECO:0000256" key="4">
    <source>
        <dbReference type="ARBA" id="ARBA00022728"/>
    </source>
</evidence>
<evidence type="ECO:0000313" key="8">
    <source>
        <dbReference type="EMBL" id="KYK58968.1"/>
    </source>
</evidence>
<dbReference type="EMBL" id="LAYC01000001">
    <property type="protein sequence ID" value="KYK58968.1"/>
    <property type="molecule type" value="Genomic_DNA"/>
</dbReference>
<dbReference type="Pfam" id="PF06246">
    <property type="entry name" value="Isy1"/>
    <property type="match status" value="1"/>
</dbReference>
<dbReference type="AlphaFoldDB" id="A0A151GPG7"/>
<evidence type="ECO:0000256" key="5">
    <source>
        <dbReference type="ARBA" id="ARBA00023187"/>
    </source>
</evidence>
<dbReference type="FunCoup" id="A0A151GPG7">
    <property type="interactions" value="197"/>
</dbReference>
<comment type="subcellular location">
    <subcellularLocation>
        <location evidence="2">Nucleus</location>
    </subcellularLocation>
</comment>
<evidence type="ECO:0000313" key="9">
    <source>
        <dbReference type="Proteomes" id="UP000076580"/>
    </source>
</evidence>
<dbReference type="FunFam" id="1.10.287.660:FF:000001">
    <property type="entry name" value="pre-mRNA-splicing factor ISY1 homolog"/>
    <property type="match status" value="1"/>
</dbReference>
<keyword evidence="9" id="KW-1185">Reference proteome</keyword>
<dbReference type="GeneID" id="63712738"/>
<feature type="region of interest" description="Disordered" evidence="7">
    <location>
        <begin position="1"/>
        <end position="25"/>
    </location>
</feature>
<name>A0A151GPG7_DRECN</name>
<reference evidence="8 9" key="1">
    <citation type="journal article" date="2016" name="Sci. Rep.">
        <title>Insights into Adaptations to a Near-Obligate Nematode Endoparasitic Lifestyle from the Finished Genome of Drechmeria coniospora.</title>
        <authorList>
            <person name="Zhang L."/>
            <person name="Zhou Z."/>
            <person name="Guo Q."/>
            <person name="Fokkens L."/>
            <person name="Miskei M."/>
            <person name="Pocsi I."/>
            <person name="Zhang W."/>
            <person name="Chen M."/>
            <person name="Wang L."/>
            <person name="Sun Y."/>
            <person name="Donzelli B.G."/>
            <person name="Gibson D.M."/>
            <person name="Nelson D.R."/>
            <person name="Luo J.G."/>
            <person name="Rep M."/>
            <person name="Liu H."/>
            <person name="Yang S."/>
            <person name="Wang J."/>
            <person name="Krasnoff S.B."/>
            <person name="Xu Y."/>
            <person name="Molnar I."/>
            <person name="Lin M."/>
        </authorList>
    </citation>
    <scope>NUCLEOTIDE SEQUENCE [LARGE SCALE GENOMIC DNA]</scope>
    <source>
        <strain evidence="8 9">ARSEF 6962</strain>
    </source>
</reference>
<dbReference type="SUPFAM" id="SSF140102">
    <property type="entry name" value="ISY1 domain-like"/>
    <property type="match status" value="1"/>
</dbReference>
<keyword evidence="4" id="KW-0507">mRNA processing</keyword>
<dbReference type="InParanoid" id="A0A151GPG7"/>
<dbReference type="RefSeq" id="XP_040658320.1">
    <property type="nucleotide sequence ID" value="XM_040797437.1"/>
</dbReference>
<dbReference type="GO" id="GO:0000974">
    <property type="term" value="C:Prp19 complex"/>
    <property type="evidence" value="ECO:0007669"/>
    <property type="project" value="UniProtKB-ARBA"/>
</dbReference>
<dbReference type="GO" id="GO:0005684">
    <property type="term" value="C:U2-type spliceosomal complex"/>
    <property type="evidence" value="ECO:0007669"/>
    <property type="project" value="UniProtKB-ARBA"/>
</dbReference>
<evidence type="ECO:0000256" key="6">
    <source>
        <dbReference type="ARBA" id="ARBA00023242"/>
    </source>
</evidence>
<evidence type="ECO:0000256" key="1">
    <source>
        <dbReference type="ARBA" id="ARBA00003777"/>
    </source>
</evidence>
<dbReference type="GO" id="GO:0000350">
    <property type="term" value="P:generation of catalytic spliceosome for second transesterification step"/>
    <property type="evidence" value="ECO:0007669"/>
    <property type="project" value="InterPro"/>
</dbReference>
<feature type="compositionally biased region" description="Basic and acidic residues" evidence="7">
    <location>
        <begin position="298"/>
        <end position="308"/>
    </location>
</feature>
<keyword evidence="4" id="KW-0747">Spliceosome</keyword>
<dbReference type="Proteomes" id="UP000076580">
    <property type="component" value="Chromosome 01"/>
</dbReference>
<feature type="region of interest" description="Disordered" evidence="7">
    <location>
        <begin position="298"/>
        <end position="319"/>
    </location>
</feature>
<comment type="similarity">
    <text evidence="3">Belongs to the ISY1 family.</text>
</comment>
<organism evidence="8 9">
    <name type="scientific">Drechmeria coniospora</name>
    <name type="common">Nematophagous fungus</name>
    <name type="synonym">Meria coniospora</name>
    <dbReference type="NCBI Taxonomy" id="98403"/>
    <lineage>
        <taxon>Eukaryota</taxon>
        <taxon>Fungi</taxon>
        <taxon>Dikarya</taxon>
        <taxon>Ascomycota</taxon>
        <taxon>Pezizomycotina</taxon>
        <taxon>Sordariomycetes</taxon>
        <taxon>Hypocreomycetidae</taxon>
        <taxon>Hypocreales</taxon>
        <taxon>Ophiocordycipitaceae</taxon>
        <taxon>Drechmeria</taxon>
    </lineage>
</organism>
<keyword evidence="5" id="KW-0508">mRNA splicing</keyword>
<comment type="function">
    <text evidence="1">Involved in pre-mRNA splicing.</text>
</comment>
<keyword evidence="6" id="KW-0539">Nucleus</keyword>
<evidence type="ECO:0000256" key="3">
    <source>
        <dbReference type="ARBA" id="ARBA00007002"/>
    </source>
</evidence>
<evidence type="ECO:0000256" key="7">
    <source>
        <dbReference type="SAM" id="MobiDB-lite"/>
    </source>
</evidence>
<dbReference type="PANTHER" id="PTHR13021">
    <property type="entry name" value="PRE-MRNA-SPLICING FACTOR ISY1"/>
    <property type="match status" value="1"/>
</dbReference>
<proteinExistence type="inferred from homology"/>
<dbReference type="InterPro" id="IPR029012">
    <property type="entry name" value="Helix_hairpin_bin_sf"/>
</dbReference>
<dbReference type="Gene3D" id="1.10.287.660">
    <property type="entry name" value="Helix hairpin bin"/>
    <property type="match status" value="1"/>
</dbReference>